<proteinExistence type="predicted"/>
<feature type="coiled-coil region" evidence="1">
    <location>
        <begin position="33"/>
        <end position="60"/>
    </location>
</feature>
<organism evidence="3 4">
    <name type="scientific">Microscilla marina ATCC 23134</name>
    <dbReference type="NCBI Taxonomy" id="313606"/>
    <lineage>
        <taxon>Bacteria</taxon>
        <taxon>Pseudomonadati</taxon>
        <taxon>Bacteroidota</taxon>
        <taxon>Cytophagia</taxon>
        <taxon>Cytophagales</taxon>
        <taxon>Microscillaceae</taxon>
        <taxon>Microscilla</taxon>
    </lineage>
</organism>
<keyword evidence="2" id="KW-0732">Signal</keyword>
<accession>A1ZXL2</accession>
<gene>
    <name evidence="3" type="ORF">M23134_05862</name>
</gene>
<dbReference type="eggNOG" id="COG4733">
    <property type="taxonomic scope" value="Bacteria"/>
</dbReference>
<reference evidence="3 4" key="1">
    <citation type="submission" date="2007-01" db="EMBL/GenBank/DDBJ databases">
        <authorList>
            <person name="Haygood M."/>
            <person name="Podell S."/>
            <person name="Anderson C."/>
            <person name="Hopkinson B."/>
            <person name="Roe K."/>
            <person name="Barbeau K."/>
            <person name="Gaasterland T."/>
            <person name="Ferriera S."/>
            <person name="Johnson J."/>
            <person name="Kravitz S."/>
            <person name="Beeson K."/>
            <person name="Sutton G."/>
            <person name="Rogers Y.-H."/>
            <person name="Friedman R."/>
            <person name="Frazier M."/>
            <person name="Venter J.C."/>
        </authorList>
    </citation>
    <scope>NUCLEOTIDE SEQUENCE [LARGE SCALE GENOMIC DNA]</scope>
    <source>
        <strain evidence="3 4">ATCC 23134</strain>
    </source>
</reference>
<feature type="signal peptide" evidence="2">
    <location>
        <begin position="1"/>
        <end position="28"/>
    </location>
</feature>
<dbReference type="Gene3D" id="3.30.1920.20">
    <property type="match status" value="1"/>
</dbReference>
<dbReference type="Proteomes" id="UP000004095">
    <property type="component" value="Unassembled WGS sequence"/>
</dbReference>
<comment type="caution">
    <text evidence="3">The sequence shown here is derived from an EMBL/GenBank/DDBJ whole genome shotgun (WGS) entry which is preliminary data.</text>
</comment>
<dbReference type="RefSeq" id="WP_002703946.1">
    <property type="nucleotide sequence ID" value="NZ_AAWS01000059.1"/>
</dbReference>
<evidence type="ECO:0008006" key="5">
    <source>
        <dbReference type="Google" id="ProtNLM"/>
    </source>
</evidence>
<dbReference type="InterPro" id="IPR058094">
    <property type="entry name" value="Ig-like_OmpL47-like"/>
</dbReference>
<name>A1ZXL2_MICM2</name>
<keyword evidence="4" id="KW-1185">Reference proteome</keyword>
<feature type="chain" id="PRO_5002642024" description="Ig-like domain-containing protein" evidence="2">
    <location>
        <begin position="29"/>
        <end position="618"/>
    </location>
</feature>
<evidence type="ECO:0000313" key="3">
    <source>
        <dbReference type="EMBL" id="EAY24887.1"/>
    </source>
</evidence>
<dbReference type="EMBL" id="AAWS01000059">
    <property type="protein sequence ID" value="EAY24887.1"/>
    <property type="molecule type" value="Genomic_DNA"/>
</dbReference>
<evidence type="ECO:0000313" key="4">
    <source>
        <dbReference type="Proteomes" id="UP000004095"/>
    </source>
</evidence>
<sequence>MIFRSTNKVTLFLSRVCALLLVSSMAMAQTSQRAILQEHIRQLRALADSLEKKLDKMSDKPITVRNTGERDRIHQKKIFVDKEGRVFWQVGLPVYVFASSKPDGSDMHRLSYSKVKQMEAFSDPMYWEGPGKHFIGHKDANPNEEVQFEINADGADPFSVIELKNAPRYEQEGEVFFGKGLVADIITKDELAGVRQTYQSIDSATYVPHTATINFDEDKDYTVNYYGVDKVGNVEKPKFTKFRVDLNPPVTEHKVNGDRKGDILSPKATILLTAQDQASGISVTRYRFNEQPFQAYKGIISLNNLKEGEYVLTYHSIDRVKNQEEEKTYSFYLDKTAPKIVAEVIGDQYQNRGRVFISSRTKMRLTASDNKSGVDKVYYAIDGGLERLYREPFPLVKSEGTHTIKYTALDRVKNKGGFETSDSYENMFLDLTLPSIKHTFTGPVYRKNDTVFISRKTLINIVAKDPESGIKRTGFKIDGARANPYREPFSINDDGYHKIAYYALDNVNNRVAEEFFVIVDNKGPEMAVSFSAPPIGKITAEDITQTTSVYATGTYLFVTARDANIEVESAYISINGSQEVKYNKPILMNSKGLKTIKIRGVDKLGNETVNKTVEVFVK</sequence>
<dbReference type="OrthoDB" id="1111884at2"/>
<dbReference type="NCBIfam" id="NF047446">
    <property type="entry name" value="barrel_OmpL47"/>
    <property type="match status" value="4"/>
</dbReference>
<evidence type="ECO:0000256" key="1">
    <source>
        <dbReference type="SAM" id="Coils"/>
    </source>
</evidence>
<evidence type="ECO:0000256" key="2">
    <source>
        <dbReference type="SAM" id="SignalP"/>
    </source>
</evidence>
<keyword evidence="1" id="KW-0175">Coiled coil</keyword>
<dbReference type="AlphaFoldDB" id="A1ZXL2"/>
<protein>
    <recommendedName>
        <fullName evidence="5">Ig-like domain-containing protein</fullName>
    </recommendedName>
</protein>